<dbReference type="CDD" id="cd22160">
    <property type="entry name" value="F-box_AtFBL13-like"/>
    <property type="match status" value="1"/>
</dbReference>
<dbReference type="Gene3D" id="1.20.1280.50">
    <property type="match status" value="1"/>
</dbReference>
<reference evidence="2" key="1">
    <citation type="submission" date="2020-05" db="EMBL/GenBank/DDBJ databases">
        <title>WGS assembly of Panicum virgatum.</title>
        <authorList>
            <person name="Lovell J.T."/>
            <person name="Jenkins J."/>
            <person name="Shu S."/>
            <person name="Juenger T.E."/>
            <person name="Schmutz J."/>
        </authorList>
    </citation>
    <scope>NUCLEOTIDE SEQUENCE</scope>
    <source>
        <strain evidence="2">AP13</strain>
    </source>
</reference>
<organism evidence="2 3">
    <name type="scientific">Panicum virgatum</name>
    <name type="common">Blackwell switchgrass</name>
    <dbReference type="NCBI Taxonomy" id="38727"/>
    <lineage>
        <taxon>Eukaryota</taxon>
        <taxon>Viridiplantae</taxon>
        <taxon>Streptophyta</taxon>
        <taxon>Embryophyta</taxon>
        <taxon>Tracheophyta</taxon>
        <taxon>Spermatophyta</taxon>
        <taxon>Magnoliopsida</taxon>
        <taxon>Liliopsida</taxon>
        <taxon>Poales</taxon>
        <taxon>Poaceae</taxon>
        <taxon>PACMAD clade</taxon>
        <taxon>Panicoideae</taxon>
        <taxon>Panicodae</taxon>
        <taxon>Paniceae</taxon>
        <taxon>Panicinae</taxon>
        <taxon>Panicum</taxon>
        <taxon>Panicum sect. Hiantes</taxon>
    </lineage>
</organism>
<dbReference type="AlphaFoldDB" id="A0A8T0RAK6"/>
<accession>A0A8T0RAK6</accession>
<proteinExistence type="predicted"/>
<dbReference type="Pfam" id="PF24758">
    <property type="entry name" value="LRR_At5g56370"/>
    <property type="match status" value="1"/>
</dbReference>
<dbReference type="InterPro" id="IPR001810">
    <property type="entry name" value="F-box_dom"/>
</dbReference>
<dbReference type="SMART" id="SM00256">
    <property type="entry name" value="FBOX"/>
    <property type="match status" value="1"/>
</dbReference>
<comment type="caution">
    <text evidence="2">The sequence shown here is derived from an EMBL/GenBank/DDBJ whole genome shotgun (WGS) entry which is preliminary data.</text>
</comment>
<dbReference type="SUPFAM" id="SSF52058">
    <property type="entry name" value="L domain-like"/>
    <property type="match status" value="1"/>
</dbReference>
<dbReference type="InterPro" id="IPR032675">
    <property type="entry name" value="LRR_dom_sf"/>
</dbReference>
<evidence type="ECO:0000313" key="3">
    <source>
        <dbReference type="Proteomes" id="UP000823388"/>
    </source>
</evidence>
<feature type="domain" description="F-box" evidence="1">
    <location>
        <begin position="84"/>
        <end position="120"/>
    </location>
</feature>
<dbReference type="InterPro" id="IPR055411">
    <property type="entry name" value="LRR_FXL15/At3g58940/PEG3-like"/>
</dbReference>
<keyword evidence="3" id="KW-1185">Reference proteome</keyword>
<evidence type="ECO:0000313" key="2">
    <source>
        <dbReference type="EMBL" id="KAG2582276.1"/>
    </source>
</evidence>
<dbReference type="PROSITE" id="PS50181">
    <property type="entry name" value="FBOX"/>
    <property type="match status" value="1"/>
</dbReference>
<dbReference type="EMBL" id="CM029047">
    <property type="protein sequence ID" value="KAG2582276.1"/>
    <property type="molecule type" value="Genomic_DNA"/>
</dbReference>
<dbReference type="Proteomes" id="UP000823388">
    <property type="component" value="Chromosome 6K"/>
</dbReference>
<dbReference type="OrthoDB" id="645579at2759"/>
<gene>
    <name evidence="2" type="ORF">PVAP13_6KG094800</name>
</gene>
<sequence>MPPKVTKRWVPVNRAEGASRERVGVGGNAAADHRPSVLPALPLHHRLVPLKSTAPSKSTMRWVPVNRAGGAPASRGLQGGDPDADHLSALPDALLHHIMSFLKAWEVVRTCVLSRRWRHLWASVPCIDLRIRGDDLGEMPEDFPDFVRHLFHRREASAKLDTLHLCSSDVDGAHDEDDARLWIRTVIKLGARVIHLVGHRKEDWLRGSRLAVLEHASFVSCHLKILKLSYALIDDNILRQLSSHCPSLEELNLKDCLITGHEISSASLKILTMFKCQINVNLSIAAPNLEVLRCISPITQAPSFESMGSLVTGTIILDDYAFSSDDFEDFSKDEFDETTDEDDDFSGNNRKCKTRYGFGAPLEGYGLGYKNDYGYGSDIESDDNSFEYSEIAIDSDEYGVNGDDSDSSMDGKRQIVGENSGCNDNKIKGGHNVLQSLSNATSLELLADAGEVILTRELKSCPSFSNLKTLSLGEWSMDPGFNALVFLLQHSPNLERLFLELKLNFNTRKPLVSGVKPKEKSFACKHLQMVKIKCSKDDVRIHKLAHLFRANGIPVDKIFVRRTGSTYLRGEKIMKHLAMHELEF</sequence>
<dbReference type="Pfam" id="PF00646">
    <property type="entry name" value="F-box"/>
    <property type="match status" value="1"/>
</dbReference>
<evidence type="ECO:0000259" key="1">
    <source>
        <dbReference type="PROSITE" id="PS50181"/>
    </source>
</evidence>
<dbReference type="Gene3D" id="3.80.10.10">
    <property type="entry name" value="Ribonuclease Inhibitor"/>
    <property type="match status" value="1"/>
</dbReference>
<dbReference type="InterPro" id="IPR053197">
    <property type="entry name" value="F-box_SCFL_complex_component"/>
</dbReference>
<name>A0A8T0RAK6_PANVG</name>
<dbReference type="SUPFAM" id="SSF81383">
    <property type="entry name" value="F-box domain"/>
    <property type="match status" value="1"/>
</dbReference>
<dbReference type="InterPro" id="IPR036047">
    <property type="entry name" value="F-box-like_dom_sf"/>
</dbReference>
<dbReference type="PANTHER" id="PTHR34223">
    <property type="entry name" value="OS11G0201299 PROTEIN"/>
    <property type="match status" value="1"/>
</dbReference>
<protein>
    <recommendedName>
        <fullName evidence="1">F-box domain-containing protein</fullName>
    </recommendedName>
</protein>
<dbReference type="InterPro" id="IPR053781">
    <property type="entry name" value="F-box_AtFBL13-like"/>
</dbReference>
<dbReference type="PANTHER" id="PTHR34223:SF81">
    <property type="entry name" value="OS08G0281600 PROTEIN"/>
    <property type="match status" value="1"/>
</dbReference>